<comment type="similarity">
    <text evidence="13 14">Belongs to the ATPase B chain family.</text>
</comment>
<keyword evidence="17" id="KW-1185">Reference proteome</keyword>
<evidence type="ECO:0000256" key="11">
    <source>
        <dbReference type="ARBA" id="ARBA00025614"/>
    </source>
</evidence>
<comment type="function">
    <text evidence="10 13">F(1)F(0) ATP synthase produces ATP from ADP in the presence of a proton or sodium gradient. F-type ATPases consist of two structural domains, F(1) containing the extramembraneous catalytic core and F(0) containing the membrane proton channel, linked together by a central stalk and a peripheral stalk. During catalysis, ATP synthesis in the catalytic domain of F(1) is coupled via a rotary mechanism of the central stalk subunits to proton translocation.</text>
</comment>
<dbReference type="Proteomes" id="UP000756860">
    <property type="component" value="Unassembled WGS sequence"/>
</dbReference>
<comment type="function">
    <text evidence="11">Component of the F(0) channel, it forms part of the peripheral stalk, linking F(1) to F(0). The b'-subunit is a diverged and duplicated form of b found in plants and photosynthetic bacteria.</text>
</comment>
<dbReference type="EMBL" id="JAHCVK010000001">
    <property type="protein sequence ID" value="MBT0651832.1"/>
    <property type="molecule type" value="Genomic_DNA"/>
</dbReference>
<keyword evidence="6 13" id="KW-1133">Transmembrane helix</keyword>
<keyword evidence="1 13" id="KW-0813">Transport</keyword>
<evidence type="ECO:0000256" key="4">
    <source>
        <dbReference type="ARBA" id="ARBA00022692"/>
    </source>
</evidence>
<accession>A0ABS5S8Y1</accession>
<evidence type="ECO:0000256" key="14">
    <source>
        <dbReference type="RuleBase" id="RU003848"/>
    </source>
</evidence>
<dbReference type="CDD" id="cd06503">
    <property type="entry name" value="ATP-synt_Fo_b"/>
    <property type="match status" value="1"/>
</dbReference>
<dbReference type="RefSeq" id="WP_214173824.1">
    <property type="nucleotide sequence ID" value="NZ_JAHCVK010000001.1"/>
</dbReference>
<evidence type="ECO:0000256" key="13">
    <source>
        <dbReference type="HAMAP-Rule" id="MF_01398"/>
    </source>
</evidence>
<keyword evidence="9 13" id="KW-0066">ATP synthesis</keyword>
<gene>
    <name evidence="13" type="primary">atpF</name>
    <name evidence="16" type="ORF">KI810_02075</name>
</gene>
<comment type="subcellular location">
    <subcellularLocation>
        <location evidence="13">Cell membrane</location>
        <topology evidence="13">Single-pass membrane protein</topology>
    </subcellularLocation>
    <subcellularLocation>
        <location evidence="12">Endomembrane system</location>
        <topology evidence="12">Single-pass membrane protein</topology>
    </subcellularLocation>
</comment>
<evidence type="ECO:0000256" key="12">
    <source>
        <dbReference type="ARBA" id="ARBA00037847"/>
    </source>
</evidence>
<keyword evidence="2 13" id="KW-1003">Cell membrane</keyword>
<comment type="subunit">
    <text evidence="13">F-type ATPases have 2 components, F(1) - the catalytic core - and F(0) - the membrane proton channel. F(1) has five subunits: alpha(3), beta(3), gamma(1), delta(1), epsilon(1). F(0) has three main subunits: a(1), b(2) and c(10-14). The alpha and beta chains form an alternating ring which encloses part of the gamma chain. F(1) is attached to F(0) by a central stalk formed by the gamma and epsilon chains, while a peripheral stalk is formed by the delta and b chains.</text>
</comment>
<evidence type="ECO:0000313" key="17">
    <source>
        <dbReference type="Proteomes" id="UP000756860"/>
    </source>
</evidence>
<dbReference type="Pfam" id="PF00430">
    <property type="entry name" value="ATP-synt_B"/>
    <property type="match status" value="1"/>
</dbReference>
<keyword evidence="4 13" id="KW-0812">Transmembrane</keyword>
<proteinExistence type="inferred from homology"/>
<dbReference type="HAMAP" id="MF_01398">
    <property type="entry name" value="ATP_synth_b_bprime"/>
    <property type="match status" value="1"/>
</dbReference>
<name>A0ABS5S8Y1_9BACT</name>
<dbReference type="InterPro" id="IPR002146">
    <property type="entry name" value="ATP_synth_b/b'su_bac/chlpt"/>
</dbReference>
<feature type="coiled-coil region" evidence="15">
    <location>
        <begin position="86"/>
        <end position="117"/>
    </location>
</feature>
<evidence type="ECO:0000313" key="16">
    <source>
        <dbReference type="EMBL" id="MBT0651832.1"/>
    </source>
</evidence>
<evidence type="ECO:0000256" key="10">
    <source>
        <dbReference type="ARBA" id="ARBA00025198"/>
    </source>
</evidence>
<comment type="caution">
    <text evidence="16">The sequence shown here is derived from an EMBL/GenBank/DDBJ whole genome shotgun (WGS) entry which is preliminary data.</text>
</comment>
<keyword evidence="15" id="KW-0175">Coiled coil</keyword>
<protein>
    <recommendedName>
        <fullName evidence="13">ATP synthase subunit b</fullName>
    </recommendedName>
    <alternativeName>
        <fullName evidence="13">ATP synthase F(0) sector subunit b</fullName>
    </alternativeName>
    <alternativeName>
        <fullName evidence="13">ATPase subunit I</fullName>
    </alternativeName>
    <alternativeName>
        <fullName evidence="13">F-type ATPase subunit b</fullName>
        <shortName evidence="13">F-ATPase subunit b</shortName>
    </alternativeName>
</protein>
<keyword evidence="3 13" id="KW-0138">CF(0)</keyword>
<evidence type="ECO:0000256" key="1">
    <source>
        <dbReference type="ARBA" id="ARBA00022448"/>
    </source>
</evidence>
<evidence type="ECO:0000256" key="5">
    <source>
        <dbReference type="ARBA" id="ARBA00022781"/>
    </source>
</evidence>
<reference evidence="16 17" key="1">
    <citation type="submission" date="2021-05" db="EMBL/GenBank/DDBJ databases">
        <title>The draft genome of Geobacter luticola JCM 17780.</title>
        <authorList>
            <person name="Xu Z."/>
            <person name="Masuda Y."/>
            <person name="Itoh H."/>
            <person name="Senoo K."/>
        </authorList>
    </citation>
    <scope>NUCLEOTIDE SEQUENCE [LARGE SCALE GENOMIC DNA]</scope>
    <source>
        <strain evidence="16 17">JCM 17780</strain>
    </source>
</reference>
<organism evidence="16 17">
    <name type="scientific">Geomobilimonas luticola</name>
    <dbReference type="NCBI Taxonomy" id="1114878"/>
    <lineage>
        <taxon>Bacteria</taxon>
        <taxon>Pseudomonadati</taxon>
        <taxon>Thermodesulfobacteriota</taxon>
        <taxon>Desulfuromonadia</taxon>
        <taxon>Geobacterales</taxon>
        <taxon>Geobacteraceae</taxon>
        <taxon>Geomobilimonas</taxon>
    </lineage>
</organism>
<keyword evidence="5 13" id="KW-0375">Hydrogen ion transport</keyword>
<evidence type="ECO:0000256" key="3">
    <source>
        <dbReference type="ARBA" id="ARBA00022547"/>
    </source>
</evidence>
<keyword evidence="7 13" id="KW-0406">Ion transport</keyword>
<keyword evidence="8 13" id="KW-0472">Membrane</keyword>
<dbReference type="PANTHER" id="PTHR34264:SF3">
    <property type="entry name" value="ATP SYNTHASE SUBUNIT B, CHLOROPLASTIC"/>
    <property type="match status" value="1"/>
</dbReference>
<dbReference type="PANTHER" id="PTHR34264">
    <property type="entry name" value="ATP SYNTHASE SUBUNIT B, CHLOROPLASTIC"/>
    <property type="match status" value="1"/>
</dbReference>
<evidence type="ECO:0000256" key="15">
    <source>
        <dbReference type="SAM" id="Coils"/>
    </source>
</evidence>
<feature type="transmembrane region" description="Helical" evidence="13">
    <location>
        <begin position="12"/>
        <end position="32"/>
    </location>
</feature>
<sequence>MKCRERNTGWKSWVMAAAVCLLLVGLAAAGFASEGGEGAHQGGHAAAQMKDFMWRVIDFAALFILIAWGVKKADVKGSLAARQVAIEKALREAVAARAEAERKFAEYSDRLAKANAEVDGICAAIRKEGELEKERIVAEAKLTAERIKEQAKLSASQEVARAQAELRGEAARLAVQLAEQTLREKIKKDDQDRLVGEYLTKVVELH</sequence>
<evidence type="ECO:0000256" key="2">
    <source>
        <dbReference type="ARBA" id="ARBA00022475"/>
    </source>
</evidence>
<comment type="caution">
    <text evidence="13">Lacks conserved residue(s) required for the propagation of feature annotation.</text>
</comment>
<evidence type="ECO:0000256" key="6">
    <source>
        <dbReference type="ARBA" id="ARBA00022989"/>
    </source>
</evidence>
<evidence type="ECO:0000256" key="9">
    <source>
        <dbReference type="ARBA" id="ARBA00023310"/>
    </source>
</evidence>
<evidence type="ECO:0000256" key="8">
    <source>
        <dbReference type="ARBA" id="ARBA00023136"/>
    </source>
</evidence>
<feature type="transmembrane region" description="Helical" evidence="13">
    <location>
        <begin position="52"/>
        <end position="70"/>
    </location>
</feature>
<evidence type="ECO:0000256" key="7">
    <source>
        <dbReference type="ARBA" id="ARBA00023065"/>
    </source>
</evidence>